<evidence type="ECO:0000256" key="1">
    <source>
        <dbReference type="SAM" id="MobiDB-lite"/>
    </source>
</evidence>
<organism evidence="2 3">
    <name type="scientific">Legionella bononiensis</name>
    <dbReference type="NCBI Taxonomy" id="2793102"/>
    <lineage>
        <taxon>Bacteria</taxon>
        <taxon>Pseudomonadati</taxon>
        <taxon>Pseudomonadota</taxon>
        <taxon>Gammaproteobacteria</taxon>
        <taxon>Legionellales</taxon>
        <taxon>Legionellaceae</taxon>
        <taxon>Legionella</taxon>
    </lineage>
</organism>
<feature type="region of interest" description="Disordered" evidence="1">
    <location>
        <begin position="1"/>
        <end position="26"/>
    </location>
</feature>
<evidence type="ECO:0000313" key="3">
    <source>
        <dbReference type="Proteomes" id="UP000809910"/>
    </source>
</evidence>
<feature type="compositionally biased region" description="Polar residues" evidence="1">
    <location>
        <begin position="469"/>
        <end position="494"/>
    </location>
</feature>
<sequence length="494" mass="54720">MSISKGDSTNVDATKPEDIAAAKTQYSPNYTPYQRRVGIQGNNIDLILVDYKKKYCGEPNNYPEPKQEKGSTRLLFPSPEDLATFIQDQASQGRGFTLTDGQGRVMAYSNGDGKLYKADNTVYGPGEKLVASDIPIRGFSIPPIQSQQEVAAVTTEDTAPEKKGSYSSDKVRQLISTQLCRVTEIENHQELKGKSHPGIWYENKDSKQASIIGTNDVVDDYIKKLKKEYGKDFEIGSEVVSYEGKELVQLTIPIQSLATVAKKMDYPIDLSGDIPTESLAKEQNQEREVPLDKRANTEDTALEKKGSYSSDKVRQLISTQLCRITEVENHQELKGKSHPGIWYENKDGKQASIIGTNDVVDDYIQKLKKEYGKDFEIGSEVVSYEGKELVHLTIPIQSLATVAKKMDYPIDLSGDIPTASLAKDQSQEREVPLDKSVKEVIGQYKPAFNLQPMSNTTTCSNLDDLPAYGTSTQSVENDQQAADANDENTSQANL</sequence>
<name>A0ABS1WDY9_9GAMM</name>
<comment type="caution">
    <text evidence="2">The sequence shown here is derived from an EMBL/GenBank/DDBJ whole genome shotgun (WGS) entry which is preliminary data.</text>
</comment>
<dbReference type="RefSeq" id="WP_203109036.1">
    <property type="nucleotide sequence ID" value="NZ_JADOBG010000010.1"/>
</dbReference>
<gene>
    <name evidence="2" type="ORF">I5282_13475</name>
</gene>
<evidence type="ECO:0000313" key="2">
    <source>
        <dbReference type="EMBL" id="MBL7527573.1"/>
    </source>
</evidence>
<feature type="region of interest" description="Disordered" evidence="1">
    <location>
        <begin position="461"/>
        <end position="494"/>
    </location>
</feature>
<proteinExistence type="predicted"/>
<protein>
    <submittedName>
        <fullName evidence="2">Uncharacterized protein</fullName>
    </submittedName>
</protein>
<dbReference type="EMBL" id="JADWVN010000026">
    <property type="protein sequence ID" value="MBL7527573.1"/>
    <property type="molecule type" value="Genomic_DNA"/>
</dbReference>
<reference evidence="2 3" key="1">
    <citation type="submission" date="2020-12" db="EMBL/GenBank/DDBJ databases">
        <title>WGS of Legionella: environmental sample.</title>
        <authorList>
            <person name="Cristino S."/>
            <person name="Girolamini L."/>
            <person name="Salaris S."/>
            <person name="Pascale M.R."/>
            <person name="Mazzotta M."/>
            <person name="Orsini M."/>
            <person name="Grottola A."/>
        </authorList>
    </citation>
    <scope>NUCLEOTIDE SEQUENCE [LARGE SCALE GENOMIC DNA]</scope>
    <source>
        <strain evidence="2 3">30cs62</strain>
    </source>
</reference>
<feature type="region of interest" description="Disordered" evidence="1">
    <location>
        <begin position="280"/>
        <end position="299"/>
    </location>
</feature>
<feature type="compositionally biased region" description="Polar residues" evidence="1">
    <location>
        <begin position="1"/>
        <end position="12"/>
    </location>
</feature>
<dbReference type="Proteomes" id="UP000809910">
    <property type="component" value="Unassembled WGS sequence"/>
</dbReference>
<keyword evidence="3" id="KW-1185">Reference proteome</keyword>
<accession>A0ABS1WDY9</accession>